<evidence type="ECO:0000256" key="1">
    <source>
        <dbReference type="SAM" id="MobiDB-lite"/>
    </source>
</evidence>
<feature type="transmembrane region" description="Helical" evidence="2">
    <location>
        <begin position="69"/>
        <end position="91"/>
    </location>
</feature>
<dbReference type="RefSeq" id="WP_238720449.1">
    <property type="nucleotide sequence ID" value="NZ_JAHQCW010000002.1"/>
</dbReference>
<dbReference type="InterPro" id="IPR052173">
    <property type="entry name" value="Beta-lactam_resp_regulator"/>
</dbReference>
<gene>
    <name evidence="4" type="ORF">KTH89_02090</name>
</gene>
<dbReference type="PANTHER" id="PTHR34978:SF3">
    <property type="entry name" value="SLR0241 PROTEIN"/>
    <property type="match status" value="1"/>
</dbReference>
<dbReference type="Proteomes" id="UP000712157">
    <property type="component" value="Unassembled WGS sequence"/>
</dbReference>
<feature type="region of interest" description="Disordered" evidence="1">
    <location>
        <begin position="1"/>
        <end position="57"/>
    </location>
</feature>
<evidence type="ECO:0000313" key="4">
    <source>
        <dbReference type="EMBL" id="MBU9735306.1"/>
    </source>
</evidence>
<dbReference type="PANTHER" id="PTHR34978">
    <property type="entry name" value="POSSIBLE SENSOR-TRANSDUCER PROTEIN BLAR"/>
    <property type="match status" value="1"/>
</dbReference>
<dbReference type="AlphaFoldDB" id="A0A949K2H8"/>
<feature type="transmembrane region" description="Helical" evidence="2">
    <location>
        <begin position="175"/>
        <end position="196"/>
    </location>
</feature>
<keyword evidence="2" id="KW-0472">Membrane</keyword>
<feature type="domain" description="Peptidase M56" evidence="3">
    <location>
        <begin position="64"/>
        <end position="260"/>
    </location>
</feature>
<evidence type="ECO:0000256" key="2">
    <source>
        <dbReference type="SAM" id="Phobius"/>
    </source>
</evidence>
<name>A0A949K2H8_9FIRM</name>
<organism evidence="4 5">
    <name type="scientific">Diplocloster agilis</name>
    <dbReference type="NCBI Taxonomy" id="2850323"/>
    <lineage>
        <taxon>Bacteria</taxon>
        <taxon>Bacillati</taxon>
        <taxon>Bacillota</taxon>
        <taxon>Clostridia</taxon>
        <taxon>Lachnospirales</taxon>
        <taxon>Lachnospiraceae</taxon>
        <taxon>Diplocloster</taxon>
    </lineage>
</organism>
<feature type="transmembrane region" description="Helical" evidence="2">
    <location>
        <begin position="269"/>
        <end position="288"/>
    </location>
</feature>
<proteinExistence type="predicted"/>
<keyword evidence="2" id="KW-1133">Transmembrane helix</keyword>
<reference evidence="4" key="1">
    <citation type="submission" date="2021-06" db="EMBL/GenBank/DDBJ databases">
        <title>Description of novel taxa of the family Lachnospiraceae.</title>
        <authorList>
            <person name="Chaplin A.V."/>
            <person name="Sokolova S.R."/>
            <person name="Pikina A.P."/>
            <person name="Korzhanova M."/>
            <person name="Belova V."/>
            <person name="Korostin D."/>
            <person name="Efimov B.A."/>
        </authorList>
    </citation>
    <scope>NUCLEOTIDE SEQUENCE</scope>
    <source>
        <strain evidence="4">ASD5720</strain>
    </source>
</reference>
<keyword evidence="5" id="KW-1185">Reference proteome</keyword>
<accession>A0A949K2H8</accession>
<dbReference type="EMBL" id="JAHQCW010000002">
    <property type="protein sequence ID" value="MBU9735306.1"/>
    <property type="molecule type" value="Genomic_DNA"/>
</dbReference>
<evidence type="ECO:0000313" key="5">
    <source>
        <dbReference type="Proteomes" id="UP000712157"/>
    </source>
</evidence>
<dbReference type="InterPro" id="IPR008756">
    <property type="entry name" value="Peptidase_M56"/>
</dbReference>
<evidence type="ECO:0000259" key="3">
    <source>
        <dbReference type="Pfam" id="PF05569"/>
    </source>
</evidence>
<protein>
    <submittedName>
        <fullName evidence="4">M56 family metallopeptidase</fullName>
    </submittedName>
</protein>
<dbReference type="Pfam" id="PF05569">
    <property type="entry name" value="Peptidase_M56"/>
    <property type="match status" value="1"/>
</dbReference>
<comment type="caution">
    <text evidence="4">The sequence shown here is derived from an EMBL/GenBank/DDBJ whole genome shotgun (WGS) entry which is preliminary data.</text>
</comment>
<dbReference type="CDD" id="cd07341">
    <property type="entry name" value="M56_BlaR1_MecR1_like"/>
    <property type="match status" value="1"/>
</dbReference>
<sequence length="490" mass="55139">MKSSEKEPSGQNAQGAGTKQQGTGTELQGTGTELQGGFENTLSPAAGNPSDRKDRDGMTAAGASDGFRYIIWIWAAVAVGFFLCCLIRYYMFVEKIKQSAEEVTDPFVWNTFSKLNGQLGLKPGRVTLNWSGELSLPCAFGYFRPRICLPKRRMEEQELTYLLKHELLHVKQQDIWYKLLFLVVNALYWFHPLIYLMRREAYKDMECCCDELVLKDAGPSEKKAYALILLEAASFKRQPDRAFSTGFAESKKSLEERLKNVMNSRRKRLGAVAAVLAALLLVLTGGLLKLQQSGSGKDLLTRMDLTQEEENEITGKETSGTAAKYSYEIDASYRSVKLQLEMWVKGELQDILGQQILPLNETKGELTAAFDSDAIFRENQDIGWRAGVRQIPEGFFHKRISPESMVMVKWSVRMPQDPPFIGASYGCLGDLASERVTPIEEDRPIVLAQLIMDADNRLEVIPIDPTDKETLRSFDLVYLLTCRFSKEAAD</sequence>
<feature type="compositionally biased region" description="Low complexity" evidence="1">
    <location>
        <begin position="10"/>
        <end position="37"/>
    </location>
</feature>
<keyword evidence="2" id="KW-0812">Transmembrane</keyword>